<evidence type="ECO:0000313" key="1">
    <source>
        <dbReference type="EMBL" id="CAG9321724.1"/>
    </source>
</evidence>
<comment type="caution">
    <text evidence="1">The sequence shown here is derived from an EMBL/GenBank/DDBJ whole genome shotgun (WGS) entry which is preliminary data.</text>
</comment>
<organism evidence="1 2">
    <name type="scientific">Blepharisma stoltei</name>
    <dbReference type="NCBI Taxonomy" id="1481888"/>
    <lineage>
        <taxon>Eukaryota</taxon>
        <taxon>Sar</taxon>
        <taxon>Alveolata</taxon>
        <taxon>Ciliophora</taxon>
        <taxon>Postciliodesmatophora</taxon>
        <taxon>Heterotrichea</taxon>
        <taxon>Heterotrichida</taxon>
        <taxon>Blepharismidae</taxon>
        <taxon>Blepharisma</taxon>
    </lineage>
</organism>
<sequence length="307" mass="35113">MRKMEDLNEAVFKATLESIHSILAPDSLLVSYKKPIPEDQKEAAISLAKSLLPGDIIMTQTPGRAYTSLRTMAYSYFDHVAVLVDSETCLQVGPPRVRLIPSYHFLLFSRKPFVLRVKDNIRAQFLENIRSLNNQKYESTKALTTWLYLVLYERFRITLKVPSEDRRICTDSILSALPNIQEIREKYSDCLDFGKIGSHSLNDFLVLEQKGVLDVVKLPFPFNLSDSSIKKDSYAAVARKMAKKQGIEHTVLNIRDAASVAKFAWSLKKTKYRRVYGLLCAIALYMRKMEVPGNELFQILSLVWPKL</sequence>
<dbReference type="EMBL" id="CAJZBQ010000029">
    <property type="protein sequence ID" value="CAG9321724.1"/>
    <property type="molecule type" value="Genomic_DNA"/>
</dbReference>
<dbReference type="Gene3D" id="3.90.1720.10">
    <property type="entry name" value="endopeptidase domain like (from Nostoc punctiforme)"/>
    <property type="match status" value="1"/>
</dbReference>
<keyword evidence="2" id="KW-1185">Reference proteome</keyword>
<name>A0AAU9J7G3_9CILI</name>
<dbReference type="Proteomes" id="UP001162131">
    <property type="component" value="Unassembled WGS sequence"/>
</dbReference>
<dbReference type="AlphaFoldDB" id="A0AAU9J7G3"/>
<protein>
    <submittedName>
        <fullName evidence="1">Uncharacterized protein</fullName>
    </submittedName>
</protein>
<proteinExistence type="predicted"/>
<gene>
    <name evidence="1" type="ORF">BSTOLATCC_MIC29635</name>
</gene>
<accession>A0AAU9J7G3</accession>
<reference evidence="1" key="1">
    <citation type="submission" date="2021-09" db="EMBL/GenBank/DDBJ databases">
        <authorList>
            <consortium name="AG Swart"/>
            <person name="Singh M."/>
            <person name="Singh A."/>
            <person name="Seah K."/>
            <person name="Emmerich C."/>
        </authorList>
    </citation>
    <scope>NUCLEOTIDE SEQUENCE</scope>
    <source>
        <strain evidence="1">ATCC30299</strain>
    </source>
</reference>
<evidence type="ECO:0000313" key="2">
    <source>
        <dbReference type="Proteomes" id="UP001162131"/>
    </source>
</evidence>